<organism evidence="2 3">
    <name type="scientific">Acinetobacter venetianus</name>
    <dbReference type="NCBI Taxonomy" id="52133"/>
    <lineage>
        <taxon>Bacteria</taxon>
        <taxon>Pseudomonadati</taxon>
        <taxon>Pseudomonadota</taxon>
        <taxon>Gammaproteobacteria</taxon>
        <taxon>Moraxellales</taxon>
        <taxon>Moraxellaceae</taxon>
        <taxon>Acinetobacter</taxon>
    </lineage>
</organism>
<evidence type="ECO:0000313" key="2">
    <source>
        <dbReference type="EMBL" id="KXZ68156.1"/>
    </source>
</evidence>
<dbReference type="AlphaFoldDB" id="A0A150HNL6"/>
<feature type="region of interest" description="Disordered" evidence="1">
    <location>
        <begin position="16"/>
        <end position="79"/>
    </location>
</feature>
<gene>
    <name evidence="2" type="ORF">AVENLUH5627_01801</name>
</gene>
<sequence length="79" mass="8692">MRKFILLFMVGIGLSGCGGDDNNSKPNNNNQSKNDPVLKETLSLTNQPQRNFEQAEPKSLAEISESPIDNKAEPVSVKF</sequence>
<feature type="compositionally biased region" description="Polar residues" evidence="1">
    <location>
        <begin position="42"/>
        <end position="52"/>
    </location>
</feature>
<evidence type="ECO:0000256" key="1">
    <source>
        <dbReference type="SAM" id="MobiDB-lite"/>
    </source>
</evidence>
<dbReference type="EMBL" id="JRUE01000168">
    <property type="protein sequence ID" value="KXZ68156.1"/>
    <property type="molecule type" value="Genomic_DNA"/>
</dbReference>
<name>A0A150HNL6_9GAMM</name>
<dbReference type="RefSeq" id="WP_007479423.1">
    <property type="nucleotide sequence ID" value="NZ_CP173025.1"/>
</dbReference>
<comment type="caution">
    <text evidence="2">The sequence shown here is derived from an EMBL/GenBank/DDBJ whole genome shotgun (WGS) entry which is preliminary data.</text>
</comment>
<dbReference type="PATRIC" id="fig|52133.18.peg.1876"/>
<dbReference type="Proteomes" id="UP000075680">
    <property type="component" value="Unassembled WGS sequence"/>
</dbReference>
<evidence type="ECO:0000313" key="3">
    <source>
        <dbReference type="Proteomes" id="UP000075680"/>
    </source>
</evidence>
<feature type="compositionally biased region" description="Low complexity" evidence="1">
    <location>
        <begin position="24"/>
        <end position="35"/>
    </location>
</feature>
<dbReference type="PROSITE" id="PS51257">
    <property type="entry name" value="PROKAR_LIPOPROTEIN"/>
    <property type="match status" value="1"/>
</dbReference>
<evidence type="ECO:0008006" key="4">
    <source>
        <dbReference type="Google" id="ProtNLM"/>
    </source>
</evidence>
<reference evidence="2 3" key="1">
    <citation type="journal article" date="2016" name="Sci. Rep.">
        <title>Genomic and phenotypic characterization of the species Acinetobacter venetianus.</title>
        <authorList>
            <person name="Fondi M."/>
            <person name="Maida I."/>
            <person name="Perrin E."/>
            <person name="Orlandini V."/>
            <person name="La Torre L."/>
            <person name="Bosi E."/>
            <person name="Negroni A."/>
            <person name="Zanaroli G."/>
            <person name="Fava F."/>
            <person name="Decorosi F."/>
            <person name="Giovannetti L."/>
            <person name="Viti C."/>
            <person name="Vaneechoutte M."/>
            <person name="Dijkshoorn L."/>
            <person name="Fani R."/>
        </authorList>
    </citation>
    <scope>NUCLEOTIDE SEQUENCE [LARGE SCALE GENOMIC DNA]</scope>
    <source>
        <strain evidence="2 3">LUH5627</strain>
    </source>
</reference>
<accession>A0A150HNL6</accession>
<proteinExistence type="predicted"/>
<protein>
    <recommendedName>
        <fullName evidence="4">Lipoprotein</fullName>
    </recommendedName>
</protein>